<dbReference type="AlphaFoldDB" id="A0A1I0SE15"/>
<dbReference type="RefSeq" id="WP_089904724.1">
    <property type="nucleotide sequence ID" value="NZ_FOJG01000003.1"/>
</dbReference>
<proteinExistence type="predicted"/>
<dbReference type="Proteomes" id="UP000199310">
    <property type="component" value="Unassembled WGS sequence"/>
</dbReference>
<organism evidence="1 2">
    <name type="scientific">Chitinophaga arvensicola</name>
    <dbReference type="NCBI Taxonomy" id="29529"/>
    <lineage>
        <taxon>Bacteria</taxon>
        <taxon>Pseudomonadati</taxon>
        <taxon>Bacteroidota</taxon>
        <taxon>Chitinophagia</taxon>
        <taxon>Chitinophagales</taxon>
        <taxon>Chitinophagaceae</taxon>
        <taxon>Chitinophaga</taxon>
    </lineage>
</organism>
<dbReference type="STRING" id="29529.SAMN04488122_6760"/>
<gene>
    <name evidence="1" type="ORF">SAMN04488122_6760</name>
</gene>
<evidence type="ECO:0000313" key="2">
    <source>
        <dbReference type="Proteomes" id="UP000199310"/>
    </source>
</evidence>
<name>A0A1I0SE15_9BACT</name>
<reference evidence="2" key="1">
    <citation type="submission" date="2016-10" db="EMBL/GenBank/DDBJ databases">
        <authorList>
            <person name="Varghese N."/>
            <person name="Submissions S."/>
        </authorList>
    </citation>
    <scope>NUCLEOTIDE SEQUENCE [LARGE SCALE GENOMIC DNA]</scope>
    <source>
        <strain evidence="2">DSM 3695</strain>
    </source>
</reference>
<accession>A0A1I0SE15</accession>
<keyword evidence="2" id="KW-1185">Reference proteome</keyword>
<sequence>MNAFMIKTTGGRFYVKPSSAERFLVDVNGEEVMMEKDEDGFVRAPGATDNGHRLDMRLLNSIADQIAVQTA</sequence>
<evidence type="ECO:0000313" key="1">
    <source>
        <dbReference type="EMBL" id="SEW57373.1"/>
    </source>
</evidence>
<protein>
    <submittedName>
        <fullName evidence="1">Uncharacterized protein</fullName>
    </submittedName>
</protein>
<dbReference type="OrthoDB" id="678735at2"/>
<dbReference type="EMBL" id="FOJG01000003">
    <property type="protein sequence ID" value="SEW57373.1"/>
    <property type="molecule type" value="Genomic_DNA"/>
</dbReference>